<proteinExistence type="predicted"/>
<dbReference type="InterPro" id="IPR006230">
    <property type="entry name" value="MutL"/>
</dbReference>
<keyword evidence="3" id="KW-1185">Reference proteome</keyword>
<comment type="caution">
    <text evidence="2">The sequence shown here is derived from an EMBL/GenBank/DDBJ whole genome shotgun (WGS) entry which is preliminary data.</text>
</comment>
<feature type="compositionally biased region" description="Basic and acidic residues" evidence="1">
    <location>
        <begin position="368"/>
        <end position="386"/>
    </location>
</feature>
<evidence type="ECO:0000313" key="3">
    <source>
        <dbReference type="Proteomes" id="UP001501581"/>
    </source>
</evidence>
<evidence type="ECO:0000313" key="2">
    <source>
        <dbReference type="EMBL" id="GAA1110250.1"/>
    </source>
</evidence>
<sequence length="470" mass="47901">MSPAAREQGVALCVDYGSTFTKAVLVDLGVARIVARTSHRTTIDTDLIDGFDACRNALAAEDPRALEAPVYAASSAGGGLRILVVGNERLVTAEAGHRVALGSGGKVIDVVAAAEHPAFADRIDAAQPDLVLLVGGTDGGNPAPLVAAAEEIARASWGGPIVVAGNVEAQPAAVAALDGRAVVTAANVMPRIGTLQPGPAREAVRGMFLRHVIGGKHLSSDPRFAAMLVGATPDVVLTGMELLSHNGSAGRTDLVLVDVGGATTDVYSVVEVDPEDAGLAREVVATTPLTRTVEGDLGMRWSAVETAHAGIAAGLLDETILPPAERRRADPDWLPLSAAEAEEERRLATAAIRLALGRHAGGAGIARLDPHTPDAVRSPESEGRGPDLRTAAVLIGSGGVLRETDASNAHGILAAALVAPASARLPESPLLVVDDQVLLTAAGLLAAAHPQAAAALVRGVLDHAHVVSER</sequence>
<gene>
    <name evidence="2" type="primary">glmL</name>
    <name evidence="2" type="ORF">GCM10009668_33590</name>
</gene>
<dbReference type="Proteomes" id="UP001501581">
    <property type="component" value="Unassembled WGS sequence"/>
</dbReference>
<protein>
    <submittedName>
        <fullName evidence="2">Methylaspartate mutase accessory protein GlmL</fullName>
    </submittedName>
</protein>
<reference evidence="3" key="1">
    <citation type="journal article" date="2019" name="Int. J. Syst. Evol. Microbiol.">
        <title>The Global Catalogue of Microorganisms (GCM) 10K type strain sequencing project: providing services to taxonomists for standard genome sequencing and annotation.</title>
        <authorList>
            <consortium name="The Broad Institute Genomics Platform"/>
            <consortium name="The Broad Institute Genome Sequencing Center for Infectious Disease"/>
            <person name="Wu L."/>
            <person name="Ma J."/>
        </authorList>
    </citation>
    <scope>NUCLEOTIDE SEQUENCE [LARGE SCALE GENOMIC DNA]</scope>
    <source>
        <strain evidence="3">JCM 13008</strain>
    </source>
</reference>
<dbReference type="Pfam" id="PF13941">
    <property type="entry name" value="MutL"/>
    <property type="match status" value="1"/>
</dbReference>
<dbReference type="EMBL" id="BAAALG010000012">
    <property type="protein sequence ID" value="GAA1110250.1"/>
    <property type="molecule type" value="Genomic_DNA"/>
</dbReference>
<evidence type="ECO:0000256" key="1">
    <source>
        <dbReference type="SAM" id="MobiDB-lite"/>
    </source>
</evidence>
<dbReference type="NCBIfam" id="TIGR01319">
    <property type="entry name" value="glmL_fam"/>
    <property type="match status" value="1"/>
</dbReference>
<organism evidence="2 3">
    <name type="scientific">Nocardioides dubius</name>
    <dbReference type="NCBI Taxonomy" id="317019"/>
    <lineage>
        <taxon>Bacteria</taxon>
        <taxon>Bacillati</taxon>
        <taxon>Actinomycetota</taxon>
        <taxon>Actinomycetes</taxon>
        <taxon>Propionibacteriales</taxon>
        <taxon>Nocardioidaceae</taxon>
        <taxon>Nocardioides</taxon>
    </lineage>
</organism>
<name>A0ABP4EL03_9ACTN</name>
<accession>A0ABP4EL03</accession>
<dbReference type="RefSeq" id="WP_343996006.1">
    <property type="nucleotide sequence ID" value="NZ_BAAALG010000012.1"/>
</dbReference>
<feature type="region of interest" description="Disordered" evidence="1">
    <location>
        <begin position="365"/>
        <end position="386"/>
    </location>
</feature>